<name>A0A0C3JB78_PISTI</name>
<protein>
    <submittedName>
        <fullName evidence="1">Uncharacterized protein</fullName>
    </submittedName>
</protein>
<organism evidence="1 2">
    <name type="scientific">Pisolithus tinctorius Marx 270</name>
    <dbReference type="NCBI Taxonomy" id="870435"/>
    <lineage>
        <taxon>Eukaryota</taxon>
        <taxon>Fungi</taxon>
        <taxon>Dikarya</taxon>
        <taxon>Basidiomycota</taxon>
        <taxon>Agaricomycotina</taxon>
        <taxon>Agaricomycetes</taxon>
        <taxon>Agaricomycetidae</taxon>
        <taxon>Boletales</taxon>
        <taxon>Sclerodermatineae</taxon>
        <taxon>Pisolithaceae</taxon>
        <taxon>Pisolithus</taxon>
    </lineage>
</organism>
<proteinExistence type="predicted"/>
<evidence type="ECO:0000313" key="1">
    <source>
        <dbReference type="EMBL" id="KIN94906.1"/>
    </source>
</evidence>
<evidence type="ECO:0000313" key="2">
    <source>
        <dbReference type="Proteomes" id="UP000054217"/>
    </source>
</evidence>
<dbReference type="EMBL" id="KN832082">
    <property type="protein sequence ID" value="KIN94906.1"/>
    <property type="molecule type" value="Genomic_DNA"/>
</dbReference>
<reference evidence="2" key="2">
    <citation type="submission" date="2015-01" db="EMBL/GenBank/DDBJ databases">
        <title>Evolutionary Origins and Diversification of the Mycorrhizal Mutualists.</title>
        <authorList>
            <consortium name="DOE Joint Genome Institute"/>
            <consortium name="Mycorrhizal Genomics Consortium"/>
            <person name="Kohler A."/>
            <person name="Kuo A."/>
            <person name="Nagy L.G."/>
            <person name="Floudas D."/>
            <person name="Copeland A."/>
            <person name="Barry K.W."/>
            <person name="Cichocki N."/>
            <person name="Veneault-Fourrey C."/>
            <person name="LaButti K."/>
            <person name="Lindquist E.A."/>
            <person name="Lipzen A."/>
            <person name="Lundell T."/>
            <person name="Morin E."/>
            <person name="Murat C."/>
            <person name="Riley R."/>
            <person name="Ohm R."/>
            <person name="Sun H."/>
            <person name="Tunlid A."/>
            <person name="Henrissat B."/>
            <person name="Grigoriev I.V."/>
            <person name="Hibbett D.S."/>
            <person name="Martin F."/>
        </authorList>
    </citation>
    <scope>NUCLEOTIDE SEQUENCE [LARGE SCALE GENOMIC DNA]</scope>
    <source>
        <strain evidence="2">Marx 270</strain>
    </source>
</reference>
<gene>
    <name evidence="1" type="ORF">M404DRAFT_335405</name>
</gene>
<keyword evidence="2" id="KW-1185">Reference proteome</keyword>
<accession>A0A0C3JB78</accession>
<dbReference type="HOGENOM" id="CLU_2198017_0_0_1"/>
<dbReference type="AlphaFoldDB" id="A0A0C3JB78"/>
<dbReference type="Proteomes" id="UP000054217">
    <property type="component" value="Unassembled WGS sequence"/>
</dbReference>
<reference evidence="1 2" key="1">
    <citation type="submission" date="2014-04" db="EMBL/GenBank/DDBJ databases">
        <authorList>
            <consortium name="DOE Joint Genome Institute"/>
            <person name="Kuo A."/>
            <person name="Kohler A."/>
            <person name="Costa M.D."/>
            <person name="Nagy L.G."/>
            <person name="Floudas D."/>
            <person name="Copeland A."/>
            <person name="Barry K.W."/>
            <person name="Cichocki N."/>
            <person name="Veneault-Fourrey C."/>
            <person name="LaButti K."/>
            <person name="Lindquist E.A."/>
            <person name="Lipzen A."/>
            <person name="Lundell T."/>
            <person name="Morin E."/>
            <person name="Murat C."/>
            <person name="Sun H."/>
            <person name="Tunlid A."/>
            <person name="Henrissat B."/>
            <person name="Grigoriev I.V."/>
            <person name="Hibbett D.S."/>
            <person name="Martin F."/>
            <person name="Nordberg H.P."/>
            <person name="Cantor M.N."/>
            <person name="Hua S.X."/>
        </authorList>
    </citation>
    <scope>NUCLEOTIDE SEQUENCE [LARGE SCALE GENOMIC DNA]</scope>
    <source>
        <strain evidence="1 2">Marx 270</strain>
    </source>
</reference>
<dbReference type="InParanoid" id="A0A0C3JB78"/>
<sequence>MNCIVAMCRSISSSSHQSAFNDDDDDGETLSLDFKIHSTQAAEIRVGSMLSVCWALRWLVLLRCPFYLFRTRTVDTHLIVCTWYDSLGCNVHISLRLFGRTPRNTDKN</sequence>